<dbReference type="Pfam" id="PF09557">
    <property type="entry name" value="DUF2382"/>
    <property type="match status" value="2"/>
</dbReference>
<feature type="compositionally biased region" description="Basic and acidic residues" evidence="1">
    <location>
        <begin position="307"/>
        <end position="331"/>
    </location>
</feature>
<evidence type="ECO:0000313" key="3">
    <source>
        <dbReference type="EMBL" id="GLC62002.1"/>
    </source>
</evidence>
<dbReference type="AlphaFoldDB" id="A0A9W6C1Y1"/>
<evidence type="ECO:0000259" key="2">
    <source>
        <dbReference type="Pfam" id="PF09557"/>
    </source>
</evidence>
<dbReference type="EMBL" id="BRXU01000056">
    <property type="protein sequence ID" value="GLC62002.1"/>
    <property type="molecule type" value="Genomic_DNA"/>
</dbReference>
<dbReference type="PANTHER" id="PTHR38463:SF1">
    <property type="entry name" value="STRESS RESPONSE PROTEIN YSNF"/>
    <property type="match status" value="1"/>
</dbReference>
<sequence>MTSDHDHDQDQAEQTVPLMEEQLTVTKRKRVTDRVRVSTITETVDSLVPVDFSDVEIDVVRVPIERDIDVVPDIVTEGDLTIIPVVEERIVITRQLVLREEIHVRRTERRETSDIPVTIRRQRAVIDHHGPQTEDRYTYAEGLSRGGVLVTVTGLTAAHYDQVLDILDDEGTVDLAEREESWRSEGWGGYEVSPHATEARTVGSSVSDDGSYADTSAQADDESIPIVEERLRVGKRDTSHGRVRVRAYTVEEPVSETVNLREDRVELERRPVDRAVTDADTAFRDRTVEAEEYVEEAVVSKEARVVEEVSLRKTSDTRQETVTDSVRHTEVEIDDERSDPSRPIR</sequence>
<feature type="domain" description="DUF2382" evidence="2">
    <location>
        <begin position="224"/>
        <end position="333"/>
    </location>
</feature>
<keyword evidence="4" id="KW-1185">Reference proteome</keyword>
<protein>
    <recommendedName>
        <fullName evidence="2">DUF2382 domain-containing protein</fullName>
    </recommendedName>
</protein>
<dbReference type="InterPro" id="IPR019060">
    <property type="entry name" value="DUF2382"/>
</dbReference>
<organism evidence="3 4">
    <name type="scientific">Pleodorina starrii</name>
    <dbReference type="NCBI Taxonomy" id="330485"/>
    <lineage>
        <taxon>Eukaryota</taxon>
        <taxon>Viridiplantae</taxon>
        <taxon>Chlorophyta</taxon>
        <taxon>core chlorophytes</taxon>
        <taxon>Chlorophyceae</taxon>
        <taxon>CS clade</taxon>
        <taxon>Chlamydomonadales</taxon>
        <taxon>Volvocaceae</taxon>
        <taxon>Pleodorina</taxon>
    </lineage>
</organism>
<feature type="domain" description="DUF2382" evidence="2">
    <location>
        <begin position="17"/>
        <end position="125"/>
    </location>
</feature>
<comment type="caution">
    <text evidence="3">The sequence shown here is derived from an EMBL/GenBank/DDBJ whole genome shotgun (WGS) entry which is preliminary data.</text>
</comment>
<dbReference type="PANTHER" id="PTHR38463">
    <property type="entry name" value="STRESS RESPONSE PROTEIN YSNF"/>
    <property type="match status" value="1"/>
</dbReference>
<proteinExistence type="predicted"/>
<dbReference type="Proteomes" id="UP001165080">
    <property type="component" value="Unassembled WGS sequence"/>
</dbReference>
<name>A0A9W6C1Y1_9CHLO</name>
<feature type="region of interest" description="Disordered" evidence="1">
    <location>
        <begin position="186"/>
        <end position="221"/>
    </location>
</feature>
<evidence type="ECO:0000256" key="1">
    <source>
        <dbReference type="SAM" id="MobiDB-lite"/>
    </source>
</evidence>
<feature type="compositionally biased region" description="Polar residues" evidence="1">
    <location>
        <begin position="202"/>
        <end position="218"/>
    </location>
</feature>
<gene>
    <name evidence="3" type="primary">PLESTB003008</name>
    <name evidence="3" type="ORF">PLESTB_001828800</name>
</gene>
<reference evidence="3 4" key="1">
    <citation type="journal article" date="2023" name="Commun. Biol.">
        <title>Reorganization of the ancestral sex-determining regions during the evolution of trioecy in Pleodorina starrii.</title>
        <authorList>
            <person name="Takahashi K."/>
            <person name="Suzuki S."/>
            <person name="Kawai-Toyooka H."/>
            <person name="Yamamoto K."/>
            <person name="Hamaji T."/>
            <person name="Ootsuki R."/>
            <person name="Yamaguchi H."/>
            <person name="Kawachi M."/>
            <person name="Higashiyama T."/>
            <person name="Nozaki H."/>
        </authorList>
    </citation>
    <scope>NUCLEOTIDE SEQUENCE [LARGE SCALE GENOMIC DNA]</scope>
    <source>
        <strain evidence="3 4">NIES-4479</strain>
    </source>
</reference>
<dbReference type="InterPro" id="IPR052967">
    <property type="entry name" value="Stress_Response_Assoc"/>
</dbReference>
<feature type="region of interest" description="Disordered" evidence="1">
    <location>
        <begin position="307"/>
        <end position="345"/>
    </location>
</feature>
<accession>A0A9W6C1Y1</accession>
<evidence type="ECO:0000313" key="4">
    <source>
        <dbReference type="Proteomes" id="UP001165080"/>
    </source>
</evidence>